<keyword evidence="3" id="KW-1185">Reference proteome</keyword>
<evidence type="ECO:0008006" key="4">
    <source>
        <dbReference type="Google" id="ProtNLM"/>
    </source>
</evidence>
<protein>
    <recommendedName>
        <fullName evidence="4">DUF2771 domain-containing protein</fullName>
    </recommendedName>
</protein>
<dbReference type="EMBL" id="FQVX01000001">
    <property type="protein sequence ID" value="SHF70380.1"/>
    <property type="molecule type" value="Genomic_DNA"/>
</dbReference>
<dbReference type="PROSITE" id="PS51257">
    <property type="entry name" value="PROKAR_LIPOPROTEIN"/>
    <property type="match status" value="1"/>
</dbReference>
<dbReference type="Pfam" id="PF10969">
    <property type="entry name" value="DUF2771"/>
    <property type="match status" value="1"/>
</dbReference>
<keyword evidence="1" id="KW-0732">Signal</keyword>
<proteinExistence type="predicted"/>
<evidence type="ECO:0000313" key="2">
    <source>
        <dbReference type="EMBL" id="SHF70380.1"/>
    </source>
</evidence>
<dbReference type="STRING" id="1070870.SAMN05444351_0530"/>
<dbReference type="AlphaFoldDB" id="A0A1M5DTV8"/>
<dbReference type="InterPro" id="IPR024495">
    <property type="entry name" value="DUF2771"/>
</dbReference>
<evidence type="ECO:0000313" key="3">
    <source>
        <dbReference type="Proteomes" id="UP000184471"/>
    </source>
</evidence>
<name>A0A1M5DTV8_9ACTN</name>
<dbReference type="RefSeq" id="WP_073418452.1">
    <property type="nucleotide sequence ID" value="NZ_FQVX01000001.1"/>
</dbReference>
<dbReference type="OrthoDB" id="5189933at2"/>
<reference evidence="2 3" key="1">
    <citation type="submission" date="2016-11" db="EMBL/GenBank/DDBJ databases">
        <authorList>
            <person name="Jaros S."/>
            <person name="Januszkiewicz K."/>
            <person name="Wedrychowicz H."/>
        </authorList>
    </citation>
    <scope>NUCLEOTIDE SEQUENCE [LARGE SCALE GENOMIC DNA]</scope>
    <source>
        <strain evidence="2 3">DSM 45408</strain>
    </source>
</reference>
<feature type="chain" id="PRO_5039440853" description="DUF2771 domain-containing protein" evidence="1">
    <location>
        <begin position="22"/>
        <end position="170"/>
    </location>
</feature>
<evidence type="ECO:0000256" key="1">
    <source>
        <dbReference type="SAM" id="SignalP"/>
    </source>
</evidence>
<feature type="signal peptide" evidence="1">
    <location>
        <begin position="1"/>
        <end position="21"/>
    </location>
</feature>
<accession>A0A1M5DTV8</accession>
<organism evidence="2 3">
    <name type="scientific">Geodermatophilus nigrescens</name>
    <dbReference type="NCBI Taxonomy" id="1070870"/>
    <lineage>
        <taxon>Bacteria</taxon>
        <taxon>Bacillati</taxon>
        <taxon>Actinomycetota</taxon>
        <taxon>Actinomycetes</taxon>
        <taxon>Geodermatophilales</taxon>
        <taxon>Geodermatophilaceae</taxon>
        <taxon>Geodermatophilus</taxon>
    </lineage>
</organism>
<dbReference type="Proteomes" id="UP000184471">
    <property type="component" value="Unassembled WGS sequence"/>
</dbReference>
<sequence>MSSSPRAAALVLAGALPVVLAGCGGPSASDTPPDVTVTAGPQEVTARPTQYCAEGEGQRYSGVTPPIIEVSPGTPIALTVPDDVAANGWSVQVFDERLEERIGEVDVEAGTTTYEGITSSDVVPAAFYLVVVEDRHGECLLTGSWPVGFLRAGGEVVEPTPTAPSATPAG</sequence>
<gene>
    <name evidence="2" type="ORF">SAMN05444351_0530</name>
</gene>